<dbReference type="Proteomes" id="UP000298061">
    <property type="component" value="Unassembled WGS sequence"/>
</dbReference>
<dbReference type="AlphaFoldDB" id="A0A4Z0A7T6"/>
<gene>
    <name evidence="2" type="ORF">EWM64_g1200</name>
</gene>
<sequence>MSTTSPAAYSSCSPTPTLTISPSTTDSADSIFDERTIQMPTIADPPSPMPMKMDATYAYAGELPFSVGGFLSEGGISIAWDGLWTTHVSNVFGAAH</sequence>
<evidence type="ECO:0000256" key="1">
    <source>
        <dbReference type="SAM" id="MobiDB-lite"/>
    </source>
</evidence>
<evidence type="ECO:0000313" key="2">
    <source>
        <dbReference type="EMBL" id="TFY82805.1"/>
    </source>
</evidence>
<dbReference type="EMBL" id="SFCI01000077">
    <property type="protein sequence ID" value="TFY82805.1"/>
    <property type="molecule type" value="Genomic_DNA"/>
</dbReference>
<feature type="compositionally biased region" description="Low complexity" evidence="1">
    <location>
        <begin position="10"/>
        <end position="27"/>
    </location>
</feature>
<evidence type="ECO:0000313" key="3">
    <source>
        <dbReference type="Proteomes" id="UP000298061"/>
    </source>
</evidence>
<keyword evidence="3" id="KW-1185">Reference proteome</keyword>
<reference evidence="2 3" key="1">
    <citation type="submission" date="2019-02" db="EMBL/GenBank/DDBJ databases">
        <title>Genome sequencing of the rare red list fungi Hericium alpestre (H. flagellum).</title>
        <authorList>
            <person name="Buettner E."/>
            <person name="Kellner H."/>
        </authorList>
    </citation>
    <scope>NUCLEOTIDE SEQUENCE [LARGE SCALE GENOMIC DNA]</scope>
    <source>
        <strain evidence="2 3">DSM 108284</strain>
    </source>
</reference>
<protein>
    <submittedName>
        <fullName evidence="2">Uncharacterized protein</fullName>
    </submittedName>
</protein>
<comment type="caution">
    <text evidence="2">The sequence shown here is derived from an EMBL/GenBank/DDBJ whole genome shotgun (WGS) entry which is preliminary data.</text>
</comment>
<proteinExistence type="predicted"/>
<organism evidence="2 3">
    <name type="scientific">Hericium alpestre</name>
    <dbReference type="NCBI Taxonomy" id="135208"/>
    <lineage>
        <taxon>Eukaryota</taxon>
        <taxon>Fungi</taxon>
        <taxon>Dikarya</taxon>
        <taxon>Basidiomycota</taxon>
        <taxon>Agaricomycotina</taxon>
        <taxon>Agaricomycetes</taxon>
        <taxon>Russulales</taxon>
        <taxon>Hericiaceae</taxon>
        <taxon>Hericium</taxon>
    </lineage>
</organism>
<accession>A0A4Z0A7T6</accession>
<feature type="region of interest" description="Disordered" evidence="1">
    <location>
        <begin position="1"/>
        <end position="29"/>
    </location>
</feature>
<name>A0A4Z0A7T6_9AGAM</name>